<evidence type="ECO:0000256" key="1">
    <source>
        <dbReference type="SAM" id="SignalP"/>
    </source>
</evidence>
<dbReference type="InterPro" id="IPR021476">
    <property type="entry name" value="Egh16-like"/>
</dbReference>
<accession>A0AAE0XIM1</accession>
<dbReference type="PANTHER" id="PTHR34618">
    <property type="entry name" value="SURFACE PROTEIN MAS1, PUTATIVE-RELATED"/>
    <property type="match status" value="1"/>
</dbReference>
<keyword evidence="1" id="KW-0732">Signal</keyword>
<feature type="chain" id="PRO_5042100862" description="Cell surface protein" evidence="1">
    <location>
        <begin position="19"/>
        <end position="238"/>
    </location>
</feature>
<keyword evidence="3" id="KW-1185">Reference proteome</keyword>
<evidence type="ECO:0000313" key="3">
    <source>
        <dbReference type="Proteomes" id="UP001270362"/>
    </source>
</evidence>
<feature type="signal peptide" evidence="1">
    <location>
        <begin position="1"/>
        <end position="18"/>
    </location>
</feature>
<dbReference type="Proteomes" id="UP001270362">
    <property type="component" value="Unassembled WGS sequence"/>
</dbReference>
<dbReference type="AlphaFoldDB" id="A0AAE0XIM1"/>
<gene>
    <name evidence="2" type="ORF">B0T22DRAFT_367614</name>
</gene>
<evidence type="ECO:0008006" key="4">
    <source>
        <dbReference type="Google" id="ProtNLM"/>
    </source>
</evidence>
<organism evidence="2 3">
    <name type="scientific">Podospora appendiculata</name>
    <dbReference type="NCBI Taxonomy" id="314037"/>
    <lineage>
        <taxon>Eukaryota</taxon>
        <taxon>Fungi</taxon>
        <taxon>Dikarya</taxon>
        <taxon>Ascomycota</taxon>
        <taxon>Pezizomycotina</taxon>
        <taxon>Sordariomycetes</taxon>
        <taxon>Sordariomycetidae</taxon>
        <taxon>Sordariales</taxon>
        <taxon>Podosporaceae</taxon>
        <taxon>Podospora</taxon>
    </lineage>
</organism>
<sequence>MLAKTLVLALASTALVAAHGKVAVVTGDAGGNGTALAIKGGIVPGAGKNSKTEVDTTVFQKTNILSDGLGRTTGSGKNTLAMLNQTMALSGSTLPQVSAGGSLSGVFHIVTTDGAGPIVAVLDTTGTGKFSNGTLLKTVTQIPGNKGNIAAPKQRSLLSRALVAAGIVKRAANVNEDFPMKFAVPAGTTCTGTAGGQTGVCLVKIANSNKAGPFGGVVAIQIASSGSAAAKRAETFRA</sequence>
<comment type="caution">
    <text evidence="2">The sequence shown here is derived from an EMBL/GenBank/DDBJ whole genome shotgun (WGS) entry which is preliminary data.</text>
</comment>
<reference evidence="2" key="2">
    <citation type="submission" date="2023-06" db="EMBL/GenBank/DDBJ databases">
        <authorList>
            <consortium name="Lawrence Berkeley National Laboratory"/>
            <person name="Haridas S."/>
            <person name="Hensen N."/>
            <person name="Bonometti L."/>
            <person name="Westerberg I."/>
            <person name="Brannstrom I.O."/>
            <person name="Guillou S."/>
            <person name="Cros-Aarteil S."/>
            <person name="Calhoun S."/>
            <person name="Kuo A."/>
            <person name="Mondo S."/>
            <person name="Pangilinan J."/>
            <person name="Riley R."/>
            <person name="Labutti K."/>
            <person name="Andreopoulos B."/>
            <person name="Lipzen A."/>
            <person name="Chen C."/>
            <person name="Yanf M."/>
            <person name="Daum C."/>
            <person name="Ng V."/>
            <person name="Clum A."/>
            <person name="Steindorff A."/>
            <person name="Ohm R."/>
            <person name="Martin F."/>
            <person name="Silar P."/>
            <person name="Natvig D."/>
            <person name="Lalanne C."/>
            <person name="Gautier V."/>
            <person name="Ament-Velasquez S.L."/>
            <person name="Kruys A."/>
            <person name="Hutchinson M.I."/>
            <person name="Powell A.J."/>
            <person name="Barry K."/>
            <person name="Miller A.N."/>
            <person name="Grigoriev I.V."/>
            <person name="Debuchy R."/>
            <person name="Gladieux P."/>
            <person name="Thoren M.H."/>
            <person name="Johannesson H."/>
        </authorList>
    </citation>
    <scope>NUCLEOTIDE SEQUENCE</scope>
    <source>
        <strain evidence="2">CBS 314.62</strain>
    </source>
</reference>
<reference evidence="2" key="1">
    <citation type="journal article" date="2023" name="Mol. Phylogenet. Evol.">
        <title>Genome-scale phylogeny and comparative genomics of the fungal order Sordariales.</title>
        <authorList>
            <person name="Hensen N."/>
            <person name="Bonometti L."/>
            <person name="Westerberg I."/>
            <person name="Brannstrom I.O."/>
            <person name="Guillou S."/>
            <person name="Cros-Aarteil S."/>
            <person name="Calhoun S."/>
            <person name="Haridas S."/>
            <person name="Kuo A."/>
            <person name="Mondo S."/>
            <person name="Pangilinan J."/>
            <person name="Riley R."/>
            <person name="LaButti K."/>
            <person name="Andreopoulos B."/>
            <person name="Lipzen A."/>
            <person name="Chen C."/>
            <person name="Yan M."/>
            <person name="Daum C."/>
            <person name="Ng V."/>
            <person name="Clum A."/>
            <person name="Steindorff A."/>
            <person name="Ohm R.A."/>
            <person name="Martin F."/>
            <person name="Silar P."/>
            <person name="Natvig D.O."/>
            <person name="Lalanne C."/>
            <person name="Gautier V."/>
            <person name="Ament-Velasquez S.L."/>
            <person name="Kruys A."/>
            <person name="Hutchinson M.I."/>
            <person name="Powell A.J."/>
            <person name="Barry K."/>
            <person name="Miller A.N."/>
            <person name="Grigoriev I.V."/>
            <person name="Debuchy R."/>
            <person name="Gladieux P."/>
            <person name="Hiltunen Thoren M."/>
            <person name="Johannesson H."/>
        </authorList>
    </citation>
    <scope>NUCLEOTIDE SEQUENCE</scope>
    <source>
        <strain evidence="2">CBS 314.62</strain>
    </source>
</reference>
<dbReference type="Pfam" id="PF11327">
    <property type="entry name" value="Egh16-like"/>
    <property type="match status" value="1"/>
</dbReference>
<dbReference type="EMBL" id="JAULSO010000001">
    <property type="protein sequence ID" value="KAK3694127.1"/>
    <property type="molecule type" value="Genomic_DNA"/>
</dbReference>
<name>A0AAE0XIM1_9PEZI</name>
<evidence type="ECO:0000313" key="2">
    <source>
        <dbReference type="EMBL" id="KAK3694127.1"/>
    </source>
</evidence>
<dbReference type="PANTHER" id="PTHR34618:SF4">
    <property type="entry name" value="CAS1"/>
    <property type="match status" value="1"/>
</dbReference>
<proteinExistence type="predicted"/>
<protein>
    <recommendedName>
        <fullName evidence="4">Cell surface protein</fullName>
    </recommendedName>
</protein>